<feature type="transmembrane region" description="Helical" evidence="1">
    <location>
        <begin position="24"/>
        <end position="42"/>
    </location>
</feature>
<accession>A0ABS2LE30</accession>
<gene>
    <name evidence="2" type="ORF">JOD49_001288</name>
</gene>
<feature type="transmembrane region" description="Helical" evidence="1">
    <location>
        <begin position="261"/>
        <end position="280"/>
    </location>
</feature>
<sequence length="427" mass="43800">MIHDTHVLSGAEAAPWARRPPRTLLPLLVVAVVLYTFTVAVMLEAGDGYATGPTLADVEGPWAAAISSAQGVLLASLGLVWAAPRVTTWAAAAALAVLAGAPAPVVPADVRTAAAVLAVAATGSTLMAVHQRAGAAAWGVGRARVTPDTTPDARAHLQRLRPAPLVLGSLLVLAGAVGVAFAVLDQRAADQFRATADIGLGTVVGLTDGASVATVELDDDTRLEVPLPVTTPSVGDTVEVRFDRDTGRAERVDDVFDPTGALIPGAGGLLAGAVVLAGVAGRRRDVRRLVEQGAPPLRLVATWSPGHRGILLATVDDLRPIALVPHPVPTWPLHTAESWGDDQDEGAGGVSSDDDALLAEAARPALPDEGGLRFGLPCTDWRTTPVTVVGLVQDGRPAAVAGPDGHWYVGDLPVRGPAGIVDVLSRR</sequence>
<keyword evidence="3" id="KW-1185">Reference proteome</keyword>
<dbReference type="Proteomes" id="UP000698059">
    <property type="component" value="Unassembled WGS sequence"/>
</dbReference>
<keyword evidence="1" id="KW-1133">Transmembrane helix</keyword>
<comment type="caution">
    <text evidence="2">The sequence shown here is derived from an EMBL/GenBank/DDBJ whole genome shotgun (WGS) entry which is preliminary data.</text>
</comment>
<keyword evidence="1" id="KW-0812">Transmembrane</keyword>
<protein>
    <submittedName>
        <fullName evidence="2">Uncharacterized protein</fullName>
    </submittedName>
</protein>
<organism evidence="2 3">
    <name type="scientific">Oerskovia jenensis</name>
    <dbReference type="NCBI Taxonomy" id="162169"/>
    <lineage>
        <taxon>Bacteria</taxon>
        <taxon>Bacillati</taxon>
        <taxon>Actinomycetota</taxon>
        <taxon>Actinomycetes</taxon>
        <taxon>Micrococcales</taxon>
        <taxon>Cellulomonadaceae</taxon>
        <taxon>Oerskovia</taxon>
    </lineage>
</organism>
<feature type="transmembrane region" description="Helical" evidence="1">
    <location>
        <begin position="163"/>
        <end position="184"/>
    </location>
</feature>
<evidence type="ECO:0000313" key="2">
    <source>
        <dbReference type="EMBL" id="MBM7478368.1"/>
    </source>
</evidence>
<evidence type="ECO:0000256" key="1">
    <source>
        <dbReference type="SAM" id="Phobius"/>
    </source>
</evidence>
<name>A0ABS2LE30_9CELL</name>
<keyword evidence="1" id="KW-0472">Membrane</keyword>
<reference evidence="2 3" key="1">
    <citation type="submission" date="2021-01" db="EMBL/GenBank/DDBJ databases">
        <title>Sequencing the genomes of 1000 actinobacteria strains.</title>
        <authorList>
            <person name="Klenk H.-P."/>
        </authorList>
    </citation>
    <scope>NUCLEOTIDE SEQUENCE [LARGE SCALE GENOMIC DNA]</scope>
    <source>
        <strain evidence="2 3">DSM 46000</strain>
    </source>
</reference>
<proteinExistence type="predicted"/>
<evidence type="ECO:0000313" key="3">
    <source>
        <dbReference type="Proteomes" id="UP000698059"/>
    </source>
</evidence>
<dbReference type="EMBL" id="JAFBBO010000001">
    <property type="protein sequence ID" value="MBM7478368.1"/>
    <property type="molecule type" value="Genomic_DNA"/>
</dbReference>
<feature type="transmembrane region" description="Helical" evidence="1">
    <location>
        <begin position="62"/>
        <end position="82"/>
    </location>
</feature>
<dbReference type="RefSeq" id="WP_205306452.1">
    <property type="nucleotide sequence ID" value="NZ_BAAAVF010000019.1"/>
</dbReference>